<organism evidence="1 2">
    <name type="scientific">Luteimicrobium xylanilyticum</name>
    <dbReference type="NCBI Taxonomy" id="1133546"/>
    <lineage>
        <taxon>Bacteria</taxon>
        <taxon>Bacillati</taxon>
        <taxon>Actinomycetota</taxon>
        <taxon>Actinomycetes</taxon>
        <taxon>Micrococcales</taxon>
        <taxon>Luteimicrobium</taxon>
    </lineage>
</organism>
<dbReference type="EMBL" id="CP045529">
    <property type="protein sequence ID" value="QFV00212.1"/>
    <property type="molecule type" value="Genomic_DNA"/>
</dbReference>
<evidence type="ECO:0000313" key="1">
    <source>
        <dbReference type="EMBL" id="QFV00212.1"/>
    </source>
</evidence>
<gene>
    <name evidence="1" type="ORF">KDY119_03747</name>
</gene>
<proteinExistence type="predicted"/>
<sequence length="33" mass="3909">MARRYLEESNRPVPESVMHLVRERLIAERADLA</sequence>
<keyword evidence="2" id="KW-1185">Reference proteome</keyword>
<dbReference type="Proteomes" id="UP000326702">
    <property type="component" value="Chromosome"/>
</dbReference>
<evidence type="ECO:0000313" key="2">
    <source>
        <dbReference type="Proteomes" id="UP000326702"/>
    </source>
</evidence>
<accession>A0A5P9QFH0</accession>
<reference evidence="1 2" key="1">
    <citation type="submission" date="2019-10" db="EMBL/GenBank/DDBJ databases">
        <title>Genome sequence of Luteimicrobium xylanilyticum HY-24.</title>
        <authorList>
            <person name="Kim D.Y."/>
            <person name="Park H.-Y."/>
        </authorList>
    </citation>
    <scope>NUCLEOTIDE SEQUENCE [LARGE SCALE GENOMIC DNA]</scope>
    <source>
        <strain evidence="1 2">HY-24</strain>
    </source>
</reference>
<dbReference type="KEGG" id="lxl:KDY119_03747"/>
<name>A0A5P9QFH0_9MICO</name>
<dbReference type="AlphaFoldDB" id="A0A5P9QFH0"/>
<protein>
    <submittedName>
        <fullName evidence="1">Uncharacterized protein</fullName>
    </submittedName>
</protein>